<keyword evidence="6" id="KW-0238">DNA-binding</keyword>
<evidence type="ECO:0000256" key="2">
    <source>
        <dbReference type="ARBA" id="ARBA00011233"/>
    </source>
</evidence>
<accession>A0A8T2T8L5</accession>
<dbReference type="Pfam" id="PF00447">
    <property type="entry name" value="HSF_DNA-bind"/>
    <property type="match status" value="1"/>
</dbReference>
<keyword evidence="7" id="KW-0804">Transcription</keyword>
<organism evidence="12 13">
    <name type="scientific">Ceratopteris richardii</name>
    <name type="common">Triangle waterfern</name>
    <dbReference type="NCBI Taxonomy" id="49495"/>
    <lineage>
        <taxon>Eukaryota</taxon>
        <taxon>Viridiplantae</taxon>
        <taxon>Streptophyta</taxon>
        <taxon>Embryophyta</taxon>
        <taxon>Tracheophyta</taxon>
        <taxon>Polypodiopsida</taxon>
        <taxon>Polypodiidae</taxon>
        <taxon>Polypodiales</taxon>
        <taxon>Pteridineae</taxon>
        <taxon>Pteridaceae</taxon>
        <taxon>Parkerioideae</taxon>
        <taxon>Ceratopteris</taxon>
    </lineage>
</organism>
<gene>
    <name evidence="12" type="ORF">KP509_15G074700</name>
</gene>
<evidence type="ECO:0000256" key="1">
    <source>
        <dbReference type="ARBA" id="ARBA00004123"/>
    </source>
</evidence>
<dbReference type="PANTHER" id="PTHR10015">
    <property type="entry name" value="HEAT SHOCK TRANSCRIPTION FACTOR"/>
    <property type="match status" value="1"/>
</dbReference>
<proteinExistence type="inferred from homology"/>
<comment type="similarity">
    <text evidence="9">Belongs to the HSF family.</text>
</comment>
<evidence type="ECO:0000256" key="5">
    <source>
        <dbReference type="ARBA" id="ARBA00023016"/>
    </source>
</evidence>
<evidence type="ECO:0000256" key="3">
    <source>
        <dbReference type="ARBA" id="ARBA00022553"/>
    </source>
</evidence>
<keyword evidence="8" id="KW-0539">Nucleus</keyword>
<keyword evidence="13" id="KW-1185">Reference proteome</keyword>
<keyword evidence="3" id="KW-0597">Phosphoprotein</keyword>
<dbReference type="OMA" id="QDRWEFA"/>
<dbReference type="PANTHER" id="PTHR10015:SF304">
    <property type="entry name" value="HEAT STRESS TRANSCRIPTION FACTOR B-4B"/>
    <property type="match status" value="1"/>
</dbReference>
<evidence type="ECO:0000256" key="9">
    <source>
        <dbReference type="RuleBase" id="RU004020"/>
    </source>
</evidence>
<evidence type="ECO:0000256" key="8">
    <source>
        <dbReference type="ARBA" id="ARBA00023242"/>
    </source>
</evidence>
<evidence type="ECO:0000259" key="11">
    <source>
        <dbReference type="PROSITE" id="PS00434"/>
    </source>
</evidence>
<comment type="caution">
    <text evidence="12">The sequence shown here is derived from an EMBL/GenBank/DDBJ whole genome shotgun (WGS) entry which is preliminary data.</text>
</comment>
<dbReference type="EMBL" id="CM035420">
    <property type="protein sequence ID" value="KAH7405537.1"/>
    <property type="molecule type" value="Genomic_DNA"/>
</dbReference>
<comment type="subunit">
    <text evidence="2">Homotrimer.</text>
</comment>
<evidence type="ECO:0000256" key="10">
    <source>
        <dbReference type="SAM" id="MobiDB-lite"/>
    </source>
</evidence>
<dbReference type="GO" id="GO:0003700">
    <property type="term" value="F:DNA-binding transcription factor activity"/>
    <property type="evidence" value="ECO:0007669"/>
    <property type="project" value="InterPro"/>
</dbReference>
<keyword evidence="5" id="KW-0346">Stress response</keyword>
<feature type="region of interest" description="Disordered" evidence="10">
    <location>
        <begin position="1"/>
        <end position="42"/>
    </location>
</feature>
<feature type="compositionally biased region" description="Basic and acidic residues" evidence="10">
    <location>
        <begin position="285"/>
        <end position="305"/>
    </location>
</feature>
<feature type="domain" description="HSF-type DNA-binding" evidence="11">
    <location>
        <begin position="86"/>
        <end position="110"/>
    </location>
</feature>
<dbReference type="Gene3D" id="1.10.10.10">
    <property type="entry name" value="Winged helix-like DNA-binding domain superfamily/Winged helix DNA-binding domain"/>
    <property type="match status" value="1"/>
</dbReference>
<dbReference type="Proteomes" id="UP000825935">
    <property type="component" value="Chromosome 15"/>
</dbReference>
<dbReference type="SUPFAM" id="SSF46785">
    <property type="entry name" value="Winged helix' DNA-binding domain"/>
    <property type="match status" value="1"/>
</dbReference>
<dbReference type="GO" id="GO:0005634">
    <property type="term" value="C:nucleus"/>
    <property type="evidence" value="ECO:0007669"/>
    <property type="project" value="UniProtKB-SubCell"/>
</dbReference>
<dbReference type="InterPro" id="IPR036388">
    <property type="entry name" value="WH-like_DNA-bd_sf"/>
</dbReference>
<dbReference type="PROSITE" id="PS00434">
    <property type="entry name" value="HSF_DOMAIN"/>
    <property type="match status" value="1"/>
</dbReference>
<dbReference type="FunFam" id="1.10.10.10:FF:000037">
    <property type="entry name" value="Heat stress transcription factor B-4"/>
    <property type="match status" value="1"/>
</dbReference>
<dbReference type="OrthoDB" id="60033at2759"/>
<dbReference type="InterPro" id="IPR036390">
    <property type="entry name" value="WH_DNA-bd_sf"/>
</dbReference>
<evidence type="ECO:0000256" key="4">
    <source>
        <dbReference type="ARBA" id="ARBA00023015"/>
    </source>
</evidence>
<dbReference type="PRINTS" id="PR00056">
    <property type="entry name" value="HSFDOMAIN"/>
</dbReference>
<feature type="region of interest" description="Disordered" evidence="10">
    <location>
        <begin position="280"/>
        <end position="305"/>
    </location>
</feature>
<dbReference type="InterPro" id="IPR000232">
    <property type="entry name" value="HSF_DNA-bd"/>
</dbReference>
<name>A0A8T2T8L5_CERRI</name>
<evidence type="ECO:0000256" key="7">
    <source>
        <dbReference type="ARBA" id="ARBA00023163"/>
    </source>
</evidence>
<dbReference type="GO" id="GO:0000978">
    <property type="term" value="F:RNA polymerase II cis-regulatory region sequence-specific DNA binding"/>
    <property type="evidence" value="ECO:0007669"/>
    <property type="project" value="TreeGrafter"/>
</dbReference>
<keyword evidence="4" id="KW-0805">Transcription regulation</keyword>
<evidence type="ECO:0000313" key="12">
    <source>
        <dbReference type="EMBL" id="KAH7405537.1"/>
    </source>
</evidence>
<reference evidence="12" key="1">
    <citation type="submission" date="2021-08" db="EMBL/GenBank/DDBJ databases">
        <title>WGS assembly of Ceratopteris richardii.</title>
        <authorList>
            <person name="Marchant D.B."/>
            <person name="Chen G."/>
            <person name="Jenkins J."/>
            <person name="Shu S."/>
            <person name="Leebens-Mack J."/>
            <person name="Grimwood J."/>
            <person name="Schmutz J."/>
            <person name="Soltis P."/>
            <person name="Soltis D."/>
            <person name="Chen Z.-H."/>
        </authorList>
    </citation>
    <scope>NUCLEOTIDE SEQUENCE</scope>
    <source>
        <strain evidence="12">Whitten #5841</strain>
        <tissue evidence="12">Leaf</tissue>
    </source>
</reference>
<evidence type="ECO:0000256" key="6">
    <source>
        <dbReference type="ARBA" id="ARBA00023125"/>
    </source>
</evidence>
<dbReference type="GO" id="GO:0006357">
    <property type="term" value="P:regulation of transcription by RNA polymerase II"/>
    <property type="evidence" value="ECO:0007669"/>
    <property type="project" value="TreeGrafter"/>
</dbReference>
<comment type="subcellular location">
    <subcellularLocation>
        <location evidence="1">Nucleus</location>
    </subcellularLocation>
</comment>
<evidence type="ECO:0000313" key="13">
    <source>
        <dbReference type="Proteomes" id="UP000825935"/>
    </source>
</evidence>
<protein>
    <recommendedName>
        <fullName evidence="11">HSF-type DNA-binding domain-containing protein</fullName>
    </recommendedName>
</protein>
<sequence length="410" mass="45849">MEPPPATMDSLDQEEEGVLCLPPPSPSPREVPNFPNSRVRPAPPPPFLTKTFKLVDDPATDSVISWSCNGAAFVVWQPPEFARDLLPHHFKHNNFSSFVRQLNTYGFRKIVQDRWEFANEMFKRGQKHLLSGIHRRKICHQPPAPHIVATSNQLTISTLPASKAPPSPCNSSDEQAISSVSSPMAHHQQHMTACGRRNPDELERLKKENAILVSELASMRRLCSDLLLFIQNNVDDKQQDFNSVEGLAHFLRSASDSCLFETIFAVHTLRSLKEGGDMVTCRPNKQKEGRADKERESETEERGHEESMRVSCECEREDNSCSCNEEVAEHAVSLRAGGTVTGGKNSRCSSFSEKKQAMSSPFEAEHEFCHGGQRSPTLFGVTLHRRSDKLLKFEAEWCLDGKASSPGNSE</sequence>
<dbReference type="SMART" id="SM00415">
    <property type="entry name" value="HSF"/>
    <property type="match status" value="1"/>
</dbReference>
<dbReference type="AlphaFoldDB" id="A0A8T2T8L5"/>